<evidence type="ECO:0000313" key="4">
    <source>
        <dbReference type="Proteomes" id="UP001058974"/>
    </source>
</evidence>
<evidence type="ECO:0000256" key="2">
    <source>
        <dbReference type="SAM" id="Phobius"/>
    </source>
</evidence>
<dbReference type="AlphaFoldDB" id="A0A9D5B6J3"/>
<keyword evidence="2" id="KW-0472">Membrane</keyword>
<reference evidence="3 4" key="1">
    <citation type="journal article" date="2022" name="Nat. Genet.">
        <title>Improved pea reference genome and pan-genome highlight genomic features and evolutionary characteristics.</title>
        <authorList>
            <person name="Yang T."/>
            <person name="Liu R."/>
            <person name="Luo Y."/>
            <person name="Hu S."/>
            <person name="Wang D."/>
            <person name="Wang C."/>
            <person name="Pandey M.K."/>
            <person name="Ge S."/>
            <person name="Xu Q."/>
            <person name="Li N."/>
            <person name="Li G."/>
            <person name="Huang Y."/>
            <person name="Saxena R.K."/>
            <person name="Ji Y."/>
            <person name="Li M."/>
            <person name="Yan X."/>
            <person name="He Y."/>
            <person name="Liu Y."/>
            <person name="Wang X."/>
            <person name="Xiang C."/>
            <person name="Varshney R.K."/>
            <person name="Ding H."/>
            <person name="Gao S."/>
            <person name="Zong X."/>
        </authorList>
    </citation>
    <scope>NUCLEOTIDE SEQUENCE [LARGE SCALE GENOMIC DNA]</scope>
    <source>
        <strain evidence="3 4">cv. Zhongwan 6</strain>
    </source>
</reference>
<feature type="compositionally biased region" description="Polar residues" evidence="1">
    <location>
        <begin position="34"/>
        <end position="62"/>
    </location>
</feature>
<proteinExistence type="predicted"/>
<feature type="region of interest" description="Disordered" evidence="1">
    <location>
        <begin position="1"/>
        <end position="98"/>
    </location>
</feature>
<feature type="transmembrane region" description="Helical" evidence="2">
    <location>
        <begin position="201"/>
        <end position="225"/>
    </location>
</feature>
<evidence type="ECO:0000313" key="3">
    <source>
        <dbReference type="EMBL" id="KAI5431124.1"/>
    </source>
</evidence>
<accession>A0A9D5B6J3</accession>
<keyword evidence="2" id="KW-1133">Transmembrane helix</keyword>
<dbReference type="Gramene" id="Psat03G0533100-T1">
    <property type="protein sequence ID" value="KAI5431124.1"/>
    <property type="gene ID" value="KIW84_035331"/>
</dbReference>
<feature type="compositionally biased region" description="Polar residues" evidence="1">
    <location>
        <begin position="69"/>
        <end position="80"/>
    </location>
</feature>
<sequence length="298" mass="33410">MANQPNNPNESIPASNPTPSTGGSVGPVPVSEAMPSSTGSVPAVSISQNAPSSSVRAQQMSVGTPHPVGNTSRPFVTNFTMPPPGREQSFGMPTSGDQAEVGEDWHRKEYQRLAYPKEEENLIEFIKRCQKMRTEVMLCPRCSAIFDRKAATNLEAVDKAKRKENWGTTRYDPRRRCGSRRWVRGFLWKMIRSSFEGFGSVFVMTVLAVVSLFSLALALQCLVLLREMFAFEKTNKMEEIIEWHLREQDEVRNDDHQHYSFEKEQKNHAVVSAPHFASGDSYSKRIGTISLHSCAGLR</sequence>
<keyword evidence="4" id="KW-1185">Reference proteome</keyword>
<name>A0A9D5B6J3_PEA</name>
<keyword evidence="2" id="KW-0812">Transmembrane</keyword>
<feature type="compositionally biased region" description="Polar residues" evidence="1">
    <location>
        <begin position="1"/>
        <end position="22"/>
    </location>
</feature>
<dbReference type="Proteomes" id="UP001058974">
    <property type="component" value="Chromosome 3"/>
</dbReference>
<comment type="caution">
    <text evidence="3">The sequence shown here is derived from an EMBL/GenBank/DDBJ whole genome shotgun (WGS) entry which is preliminary data.</text>
</comment>
<protein>
    <submittedName>
        <fullName evidence="3">Uncharacterized protein</fullName>
    </submittedName>
</protein>
<organism evidence="3 4">
    <name type="scientific">Pisum sativum</name>
    <name type="common">Garden pea</name>
    <name type="synonym">Lathyrus oleraceus</name>
    <dbReference type="NCBI Taxonomy" id="3888"/>
    <lineage>
        <taxon>Eukaryota</taxon>
        <taxon>Viridiplantae</taxon>
        <taxon>Streptophyta</taxon>
        <taxon>Embryophyta</taxon>
        <taxon>Tracheophyta</taxon>
        <taxon>Spermatophyta</taxon>
        <taxon>Magnoliopsida</taxon>
        <taxon>eudicotyledons</taxon>
        <taxon>Gunneridae</taxon>
        <taxon>Pentapetalae</taxon>
        <taxon>rosids</taxon>
        <taxon>fabids</taxon>
        <taxon>Fabales</taxon>
        <taxon>Fabaceae</taxon>
        <taxon>Papilionoideae</taxon>
        <taxon>50 kb inversion clade</taxon>
        <taxon>NPAAA clade</taxon>
        <taxon>Hologalegina</taxon>
        <taxon>IRL clade</taxon>
        <taxon>Fabeae</taxon>
        <taxon>Lathyrus</taxon>
    </lineage>
</organism>
<dbReference type="EMBL" id="JAMSHJ010000003">
    <property type="protein sequence ID" value="KAI5431124.1"/>
    <property type="molecule type" value="Genomic_DNA"/>
</dbReference>
<gene>
    <name evidence="3" type="ORF">KIW84_035331</name>
</gene>
<evidence type="ECO:0000256" key="1">
    <source>
        <dbReference type="SAM" id="MobiDB-lite"/>
    </source>
</evidence>